<name>A0A511XKU8_9PROT</name>
<dbReference type="RefSeq" id="WP_146888307.1">
    <property type="nucleotide sequence ID" value="NZ_BJYG01000021.1"/>
</dbReference>
<comment type="caution">
    <text evidence="1">The sequence shown here is derived from an EMBL/GenBank/DDBJ whole genome shotgun (WGS) entry which is preliminary data.</text>
</comment>
<evidence type="ECO:0000313" key="2">
    <source>
        <dbReference type="Proteomes" id="UP000321746"/>
    </source>
</evidence>
<sequence length="93" mass="9739">MPDVLPIHDGIRHAQSPFTIPASPERAATQKVLSASLRRVEALSSLIAKAGTILTEGRCDETAEIDLSLAVGAVTRAMRCEAGTMPPCGRKAG</sequence>
<protein>
    <submittedName>
        <fullName evidence="1">Uncharacterized protein</fullName>
    </submittedName>
</protein>
<dbReference type="AlphaFoldDB" id="A0A511XKU8"/>
<reference evidence="1 2" key="1">
    <citation type="submission" date="2019-07" db="EMBL/GenBank/DDBJ databases">
        <title>Whole genome shotgun sequence of Acetobacter oeni NBRC 105207.</title>
        <authorList>
            <person name="Hosoyama A."/>
            <person name="Uohara A."/>
            <person name="Ohji S."/>
            <person name="Ichikawa N."/>
        </authorList>
    </citation>
    <scope>NUCLEOTIDE SEQUENCE [LARGE SCALE GENOMIC DNA]</scope>
    <source>
        <strain evidence="1 2">NBRC 105207</strain>
    </source>
</reference>
<organism evidence="1 2">
    <name type="scientific">Acetobacter oeni</name>
    <dbReference type="NCBI Taxonomy" id="304077"/>
    <lineage>
        <taxon>Bacteria</taxon>
        <taxon>Pseudomonadati</taxon>
        <taxon>Pseudomonadota</taxon>
        <taxon>Alphaproteobacteria</taxon>
        <taxon>Acetobacterales</taxon>
        <taxon>Acetobacteraceae</taxon>
        <taxon>Acetobacter</taxon>
    </lineage>
</organism>
<proteinExistence type="predicted"/>
<accession>A0A511XKU8</accession>
<evidence type="ECO:0000313" key="1">
    <source>
        <dbReference type="EMBL" id="GEN63572.1"/>
    </source>
</evidence>
<gene>
    <name evidence="1" type="ORF">AOE01nite_17960</name>
</gene>
<dbReference type="Proteomes" id="UP000321746">
    <property type="component" value="Unassembled WGS sequence"/>
</dbReference>
<dbReference type="EMBL" id="BJYG01000021">
    <property type="protein sequence ID" value="GEN63572.1"/>
    <property type="molecule type" value="Genomic_DNA"/>
</dbReference>
<keyword evidence="2" id="KW-1185">Reference proteome</keyword>